<accession>A0A4Q0I2K9</accession>
<gene>
    <name evidence="1" type="ORF">EFD62_14700</name>
</gene>
<proteinExistence type="predicted"/>
<keyword evidence="2" id="KW-1185">Reference proteome</keyword>
<protein>
    <submittedName>
        <fullName evidence="1">DDE domain-containing protein</fullName>
    </submittedName>
</protein>
<feature type="non-terminal residue" evidence="1">
    <location>
        <position position="1"/>
    </location>
</feature>
<reference evidence="2" key="1">
    <citation type="submission" date="2018-11" db="EMBL/GenBank/DDBJ databases">
        <title>Genome sequencing of a novel mesophilic and cellulolytic organism within the genus Hungateiclostridium.</title>
        <authorList>
            <person name="Rettenmaier R."/>
            <person name="Liebl W."/>
            <person name="Zverlov V."/>
        </authorList>
    </citation>
    <scope>NUCLEOTIDE SEQUENCE [LARGE SCALE GENOMIC DNA]</scope>
    <source>
        <strain evidence="2">N2K1</strain>
    </source>
</reference>
<sequence length="128" mass="14972">ASDGYTAYKLAQQQFMLQNMDFNLFQVIGLTNNDPVSTEYRWLKQTIERLNRTFKFSYQITNGYGSGEGSNTHVALFVAYYNFLRPHSYTYWQPLNFIPELESIPNMPGKWQKLIELSQQLILSKQVS</sequence>
<comment type="caution">
    <text evidence="1">The sequence shown here is derived from an EMBL/GenBank/DDBJ whole genome shotgun (WGS) entry which is preliminary data.</text>
</comment>
<dbReference type="AlphaFoldDB" id="A0A4Q0I2K9"/>
<dbReference type="Proteomes" id="UP000289166">
    <property type="component" value="Unassembled WGS sequence"/>
</dbReference>
<dbReference type="EMBL" id="RLII01000028">
    <property type="protein sequence ID" value="RXE57947.1"/>
    <property type="molecule type" value="Genomic_DNA"/>
</dbReference>
<dbReference type="OrthoDB" id="1376408at2"/>
<organism evidence="1 2">
    <name type="scientific">Acetivibrio mesophilus</name>
    <dbReference type="NCBI Taxonomy" id="2487273"/>
    <lineage>
        <taxon>Bacteria</taxon>
        <taxon>Bacillati</taxon>
        <taxon>Bacillota</taxon>
        <taxon>Clostridia</taxon>
        <taxon>Eubacteriales</taxon>
        <taxon>Oscillospiraceae</taxon>
        <taxon>Acetivibrio</taxon>
    </lineage>
</organism>
<name>A0A4Q0I2K9_9FIRM</name>
<evidence type="ECO:0000313" key="1">
    <source>
        <dbReference type="EMBL" id="RXE57947.1"/>
    </source>
</evidence>
<evidence type="ECO:0000313" key="2">
    <source>
        <dbReference type="Proteomes" id="UP000289166"/>
    </source>
</evidence>